<keyword evidence="2" id="KW-0472">Membrane</keyword>
<accession>A0A813IM95</accession>
<comment type="caution">
    <text evidence="3">The sequence shown here is derived from an EMBL/GenBank/DDBJ whole genome shotgun (WGS) entry which is preliminary data.</text>
</comment>
<proteinExistence type="predicted"/>
<feature type="transmembrane region" description="Helical" evidence="2">
    <location>
        <begin position="37"/>
        <end position="57"/>
    </location>
</feature>
<protein>
    <submittedName>
        <fullName evidence="3">Uncharacterized protein</fullName>
    </submittedName>
</protein>
<feature type="region of interest" description="Disordered" evidence="1">
    <location>
        <begin position="439"/>
        <end position="490"/>
    </location>
</feature>
<evidence type="ECO:0000256" key="1">
    <source>
        <dbReference type="SAM" id="MobiDB-lite"/>
    </source>
</evidence>
<feature type="transmembrane region" description="Helical" evidence="2">
    <location>
        <begin position="189"/>
        <end position="210"/>
    </location>
</feature>
<sequence>MDQGARTATMRSSSSSGSTSSRFHRFMSCGLNKVRDISLLLWVPILISFSSLLVSGWQAEPETFLDHLLAVSNSSFISISLIRSLGFFGFCSPLQEMTWYSEYVGLLPLIHCLDSRGRAKGGSCMDRRSCSMVIFSIPTSLACKAVGSSALCLWSGGKVRSYYEYVLDIAELVPCLAYMWQQSSDIQDVWLGLYSMIPVMMACFLFDVLLRRLKSSRDQEKWLLQSHSDLMASTMPAIAVIHTSAGPSESLIATSSDKLDQLLGFAASGCFLTDVFNMALEDLRMLWRPSNGGKVARRLMVAIVFEEGEARWQQDVELRIVMPDGQCSVSADCHLLGVFVMGERRRMFVEEDSPLTFMEQPIEAPPDGFGHSITHSRHQCISHTPSENSKELVSIGSVFSLSAFTWHVELLEQSELVSIGSMSSLSAFPWERQQCEPRSESLASFQQSEEADSRSARSMPAEGPLARERSMPVEGPHLARGRSTNSDRYSCLTGTRHMLSYFWAEP</sequence>
<feature type="compositionally biased region" description="Low complexity" evidence="1">
    <location>
        <begin position="1"/>
        <end position="21"/>
    </location>
</feature>
<dbReference type="Proteomes" id="UP000626109">
    <property type="component" value="Unassembled WGS sequence"/>
</dbReference>
<keyword evidence="2" id="KW-1133">Transmembrane helix</keyword>
<gene>
    <name evidence="3" type="ORF">PGLA2088_LOCUS10195</name>
</gene>
<reference evidence="3" key="1">
    <citation type="submission" date="2021-02" db="EMBL/GenBank/DDBJ databases">
        <authorList>
            <person name="Dougan E. K."/>
            <person name="Rhodes N."/>
            <person name="Thang M."/>
            <person name="Chan C."/>
        </authorList>
    </citation>
    <scope>NUCLEOTIDE SEQUENCE</scope>
</reference>
<organism evidence="3 4">
    <name type="scientific">Polarella glacialis</name>
    <name type="common">Dinoflagellate</name>
    <dbReference type="NCBI Taxonomy" id="89957"/>
    <lineage>
        <taxon>Eukaryota</taxon>
        <taxon>Sar</taxon>
        <taxon>Alveolata</taxon>
        <taxon>Dinophyceae</taxon>
        <taxon>Suessiales</taxon>
        <taxon>Suessiaceae</taxon>
        <taxon>Polarella</taxon>
    </lineage>
</organism>
<feature type="transmembrane region" description="Helical" evidence="2">
    <location>
        <begin position="69"/>
        <end position="91"/>
    </location>
</feature>
<feature type="non-terminal residue" evidence="3">
    <location>
        <position position="1"/>
    </location>
</feature>
<evidence type="ECO:0000256" key="2">
    <source>
        <dbReference type="SAM" id="Phobius"/>
    </source>
</evidence>
<evidence type="ECO:0000313" key="4">
    <source>
        <dbReference type="Proteomes" id="UP000626109"/>
    </source>
</evidence>
<dbReference type="EMBL" id="CAJNNW010011409">
    <property type="protein sequence ID" value="CAE8653162.1"/>
    <property type="molecule type" value="Genomic_DNA"/>
</dbReference>
<name>A0A813IM95_POLGL</name>
<keyword evidence="2" id="KW-0812">Transmembrane</keyword>
<dbReference type="AlphaFoldDB" id="A0A813IM95"/>
<feature type="region of interest" description="Disordered" evidence="1">
    <location>
        <begin position="1"/>
        <end position="22"/>
    </location>
</feature>
<evidence type="ECO:0000313" key="3">
    <source>
        <dbReference type="EMBL" id="CAE8653162.1"/>
    </source>
</evidence>